<proteinExistence type="predicted"/>
<evidence type="ECO:0000313" key="2">
    <source>
        <dbReference type="EMBL" id="KAF9729849.1"/>
    </source>
</evidence>
<accession>A0A9P6KKW1</accession>
<sequence length="247" mass="28186">MADNDSISSFSSPFVRYLRTPTTFIKRELLDCERKRRTDGSVISRPWNEERLSNEAAALRLVAENTTIPVPKLIGIGKDDSGLAYLETEFLPGIILERIQDQCRMEKGKCHVSEGPCEECGSIAKANAWRLITEKVLPQLAKLRSTTTGLNGFVLPPPWILEHDERLHWETKRANSAAYIFCHGDLAAHNIMIDTNTLEVVGIIDWENAGYFPPEFQVCFVDRESYWDYFRDTKRITDFVALIEVEC</sequence>
<dbReference type="SUPFAM" id="SSF56112">
    <property type="entry name" value="Protein kinase-like (PK-like)"/>
    <property type="match status" value="1"/>
</dbReference>
<gene>
    <name evidence="2" type="ORF">PMIN01_11782</name>
</gene>
<evidence type="ECO:0000313" key="3">
    <source>
        <dbReference type="Proteomes" id="UP000756921"/>
    </source>
</evidence>
<keyword evidence="3" id="KW-1185">Reference proteome</keyword>
<dbReference type="AlphaFoldDB" id="A0A9P6KKW1"/>
<dbReference type="InterPro" id="IPR051678">
    <property type="entry name" value="AGP_Transferase"/>
</dbReference>
<dbReference type="EMBL" id="WJXW01000015">
    <property type="protein sequence ID" value="KAF9729849.1"/>
    <property type="molecule type" value="Genomic_DNA"/>
</dbReference>
<dbReference type="Gene3D" id="3.90.1200.10">
    <property type="match status" value="1"/>
</dbReference>
<feature type="domain" description="Aminoglycoside phosphotransferase" evidence="1">
    <location>
        <begin position="44"/>
        <end position="215"/>
    </location>
</feature>
<dbReference type="OrthoDB" id="2906425at2759"/>
<comment type="caution">
    <text evidence="2">The sequence shown here is derived from an EMBL/GenBank/DDBJ whole genome shotgun (WGS) entry which is preliminary data.</text>
</comment>
<dbReference type="PANTHER" id="PTHR21310">
    <property type="entry name" value="AMINOGLYCOSIDE PHOSPHOTRANSFERASE-RELATED-RELATED"/>
    <property type="match status" value="1"/>
</dbReference>
<dbReference type="InterPro" id="IPR002575">
    <property type="entry name" value="Aminoglycoside_PTrfase"/>
</dbReference>
<name>A0A9P6KKW1_9PLEO</name>
<dbReference type="CDD" id="cd05120">
    <property type="entry name" value="APH_ChoK_like"/>
    <property type="match status" value="1"/>
</dbReference>
<evidence type="ECO:0000259" key="1">
    <source>
        <dbReference type="Pfam" id="PF01636"/>
    </source>
</evidence>
<dbReference type="PANTHER" id="PTHR21310:SF15">
    <property type="entry name" value="AMINOGLYCOSIDE PHOSPHOTRANSFERASE DOMAIN-CONTAINING PROTEIN"/>
    <property type="match status" value="1"/>
</dbReference>
<dbReference type="InterPro" id="IPR011009">
    <property type="entry name" value="Kinase-like_dom_sf"/>
</dbReference>
<protein>
    <recommendedName>
        <fullName evidence="1">Aminoglycoside phosphotransferase domain-containing protein</fullName>
    </recommendedName>
</protein>
<reference evidence="2" key="1">
    <citation type="journal article" date="2020" name="Mol. Plant Microbe Interact.">
        <title>Genome Sequence of the Biocontrol Agent Coniothyrium minitans strain Conio (IMI 134523).</title>
        <authorList>
            <person name="Patel D."/>
            <person name="Shittu T.A."/>
            <person name="Baroncelli R."/>
            <person name="Muthumeenakshi S."/>
            <person name="Osborne T.H."/>
            <person name="Janganan T.K."/>
            <person name="Sreenivasaprasad S."/>
        </authorList>
    </citation>
    <scope>NUCLEOTIDE SEQUENCE</scope>
    <source>
        <strain evidence="2">Conio</strain>
    </source>
</reference>
<dbReference type="Pfam" id="PF01636">
    <property type="entry name" value="APH"/>
    <property type="match status" value="1"/>
</dbReference>
<dbReference type="Proteomes" id="UP000756921">
    <property type="component" value="Unassembled WGS sequence"/>
</dbReference>
<organism evidence="2 3">
    <name type="scientific">Paraphaeosphaeria minitans</name>
    <dbReference type="NCBI Taxonomy" id="565426"/>
    <lineage>
        <taxon>Eukaryota</taxon>
        <taxon>Fungi</taxon>
        <taxon>Dikarya</taxon>
        <taxon>Ascomycota</taxon>
        <taxon>Pezizomycotina</taxon>
        <taxon>Dothideomycetes</taxon>
        <taxon>Pleosporomycetidae</taxon>
        <taxon>Pleosporales</taxon>
        <taxon>Massarineae</taxon>
        <taxon>Didymosphaeriaceae</taxon>
        <taxon>Paraphaeosphaeria</taxon>
    </lineage>
</organism>